<evidence type="ECO:0000313" key="3">
    <source>
        <dbReference type="Proteomes" id="UP000325797"/>
    </source>
</evidence>
<feature type="compositionally biased region" description="Low complexity" evidence="1">
    <location>
        <begin position="54"/>
        <end position="87"/>
    </location>
</feature>
<proteinExistence type="predicted"/>
<dbReference type="PANTHER" id="PTHR30105">
    <property type="entry name" value="UNCHARACTERIZED YIBQ-RELATED"/>
    <property type="match status" value="1"/>
</dbReference>
<evidence type="ECO:0000313" key="2">
    <source>
        <dbReference type="EMBL" id="QEX24735.1"/>
    </source>
</evidence>
<dbReference type="SUPFAM" id="SSF88713">
    <property type="entry name" value="Glycoside hydrolase/deacetylase"/>
    <property type="match status" value="1"/>
</dbReference>
<protein>
    <recommendedName>
        <fullName evidence="4">Divergent polysaccharide deacetylase family protein</fullName>
    </recommendedName>
</protein>
<dbReference type="Gene3D" id="3.20.20.370">
    <property type="entry name" value="Glycoside hydrolase/deacetylase"/>
    <property type="match status" value="1"/>
</dbReference>
<evidence type="ECO:0000256" key="1">
    <source>
        <dbReference type="SAM" id="MobiDB-lite"/>
    </source>
</evidence>
<feature type="compositionally biased region" description="Low complexity" evidence="1">
    <location>
        <begin position="251"/>
        <end position="273"/>
    </location>
</feature>
<feature type="compositionally biased region" description="Low complexity" evidence="1">
    <location>
        <begin position="95"/>
        <end position="119"/>
    </location>
</feature>
<dbReference type="Proteomes" id="UP000325797">
    <property type="component" value="Chromosome"/>
</dbReference>
<dbReference type="Pfam" id="PF04748">
    <property type="entry name" value="Polysacc_deac_2"/>
    <property type="match status" value="1"/>
</dbReference>
<sequence>MLLLIAAGGGTLWLQRTHKLQELMEQPPAAVVEIPAEALTPGEAAPDSTASTQAPTAGTETGDATATPAESGSEAPAATTPTESPAEATPPAPTPDATTTPATTATDTAPPAGSAPASTQPAEIASTPPAEPVVPTATPTPVGTAEPATVEAPPAPAEAPATAEPATPPAEVAAAPAAEPAPTTETAPPAAVTDTETPAATPPVETASVESSPSPAATENTAPAATEETAAITALPIPLPRTKPPSPPAAPASAAVETAPDSAQAAPAVAASAAPAADASAVGTAPAASLGAAATAEAVNAPATTQTASASPSASPAGSEPAWKKFARPFPADDPRPRVALVVTGLGLTAAQTQAAIDQLPPEVTLAFSPYSGDLQGWIAKARAAGHEVLLELPMEPLNYPADDPGPQALLSSLSPAENLKRLDWVMARSDGVAGLVANMGSKFQANARLIRPVLTRVAERGYLYIDNRSGPTSVVGEIAANIELPWTYNTRFIDAEASRVSIDGRLQQLERTSREKGFALGLAQGYPVTIERVAAWAKSLEIKGLVLAPASALAKMGAQ</sequence>
<dbReference type="CDD" id="cd10936">
    <property type="entry name" value="CE4_DAC2"/>
    <property type="match status" value="1"/>
</dbReference>
<reference evidence="2 3" key="1">
    <citation type="submission" date="2019-08" db="EMBL/GenBank/DDBJ databases">
        <title>Hyperibacter terrae gen. nov., sp. nov. and Hyperibacter viscosus sp. nov., two new members in the family Rhodospirillaceae isolated from the rhizosphere of Hypericum perforatum.</title>
        <authorList>
            <person name="Noviana Z."/>
        </authorList>
    </citation>
    <scope>NUCLEOTIDE SEQUENCE [LARGE SCALE GENOMIC DNA]</scope>
    <source>
        <strain evidence="2 3">R5959</strain>
    </source>
</reference>
<organism evidence="2 3">
    <name type="scientific">Hypericibacter adhaerens</name>
    <dbReference type="NCBI Taxonomy" id="2602016"/>
    <lineage>
        <taxon>Bacteria</taxon>
        <taxon>Pseudomonadati</taxon>
        <taxon>Pseudomonadota</taxon>
        <taxon>Alphaproteobacteria</taxon>
        <taxon>Rhodospirillales</taxon>
        <taxon>Dongiaceae</taxon>
        <taxon>Hypericibacter</taxon>
    </lineage>
</organism>
<accession>A0A5J6N6X9</accession>
<feature type="region of interest" description="Disordered" evidence="1">
    <location>
        <begin position="303"/>
        <end position="331"/>
    </location>
</feature>
<dbReference type="RefSeq" id="WP_225309287.1">
    <property type="nucleotide sequence ID" value="NZ_CP042582.1"/>
</dbReference>
<feature type="region of interest" description="Disordered" evidence="1">
    <location>
        <begin position="35"/>
        <end position="273"/>
    </location>
</feature>
<dbReference type="GO" id="GO:0005975">
    <property type="term" value="P:carbohydrate metabolic process"/>
    <property type="evidence" value="ECO:0007669"/>
    <property type="project" value="InterPro"/>
</dbReference>
<dbReference type="EMBL" id="CP042582">
    <property type="protein sequence ID" value="QEX24735.1"/>
    <property type="molecule type" value="Genomic_DNA"/>
</dbReference>
<feature type="compositionally biased region" description="Low complexity" evidence="1">
    <location>
        <begin position="303"/>
        <end position="321"/>
    </location>
</feature>
<dbReference type="PANTHER" id="PTHR30105:SF2">
    <property type="entry name" value="DIVERGENT POLYSACCHARIDE DEACETYLASE SUPERFAMILY"/>
    <property type="match status" value="1"/>
</dbReference>
<keyword evidence="3" id="KW-1185">Reference proteome</keyword>
<name>A0A5J6N6X9_9PROT</name>
<evidence type="ECO:0008006" key="4">
    <source>
        <dbReference type="Google" id="ProtNLM"/>
    </source>
</evidence>
<feature type="compositionally biased region" description="Pro residues" evidence="1">
    <location>
        <begin position="237"/>
        <end position="250"/>
    </location>
</feature>
<gene>
    <name evidence="2" type="ORF">FRZ61_46760</name>
</gene>
<dbReference type="InterPro" id="IPR011330">
    <property type="entry name" value="Glyco_hydro/deAcase_b/a-brl"/>
</dbReference>
<dbReference type="KEGG" id="hadh:FRZ61_46760"/>
<feature type="compositionally biased region" description="Low complexity" evidence="1">
    <location>
        <begin position="133"/>
        <end position="236"/>
    </location>
</feature>
<dbReference type="AlphaFoldDB" id="A0A5J6N6X9"/>
<dbReference type="InterPro" id="IPR006837">
    <property type="entry name" value="Divergent_DAC"/>
</dbReference>